<organism evidence="1 2">
    <name type="scientific">Prochlorococcus marinus (strain MIT 9215)</name>
    <dbReference type="NCBI Taxonomy" id="93060"/>
    <lineage>
        <taxon>Bacteria</taxon>
        <taxon>Bacillati</taxon>
        <taxon>Cyanobacteriota</taxon>
        <taxon>Cyanophyceae</taxon>
        <taxon>Synechococcales</taxon>
        <taxon>Prochlorococcaceae</taxon>
        <taxon>Prochlorococcus</taxon>
    </lineage>
</organism>
<dbReference type="EMBL" id="CP000825">
    <property type="protein sequence ID" value="ABV50885.1"/>
    <property type="molecule type" value="Genomic_DNA"/>
</dbReference>
<proteinExistence type="predicted"/>
<reference evidence="1 2" key="1">
    <citation type="journal article" date="2007" name="PLoS Genet.">
        <title>Patterns and implications of gene gain and loss in the evolution of Prochlorococcus.</title>
        <authorList>
            <person name="Kettler G.C."/>
            <person name="Martiny A.C."/>
            <person name="Huang K."/>
            <person name="Zucker J."/>
            <person name="Coleman M.L."/>
            <person name="Rodrigue S."/>
            <person name="Chen F."/>
            <person name="Lapidus A."/>
            <person name="Ferriera S."/>
            <person name="Johnson J."/>
            <person name="Steglich C."/>
            <person name="Church G.M."/>
            <person name="Richardson P."/>
            <person name="Chisholm S.W."/>
        </authorList>
    </citation>
    <scope>NUCLEOTIDE SEQUENCE [LARGE SCALE GENOMIC DNA]</scope>
    <source>
        <strain evidence="1 2">MIT 9215</strain>
    </source>
</reference>
<dbReference type="AlphaFoldDB" id="A8G5K4"/>
<accession>A8G5K4</accession>
<dbReference type="Proteomes" id="UP000002014">
    <property type="component" value="Chromosome"/>
</dbReference>
<evidence type="ECO:0000313" key="1">
    <source>
        <dbReference type="EMBL" id="ABV50885.1"/>
    </source>
</evidence>
<evidence type="ECO:0000313" key="2">
    <source>
        <dbReference type="Proteomes" id="UP000002014"/>
    </source>
</evidence>
<sequence>MSNPAIPRNYLVMVCRHSALLGLLSALGALGRRFESCRPDSSNSKGTKPLLFYCLKCLKRTNRARNRASF</sequence>
<dbReference type="KEGG" id="pmh:P9215_12701"/>
<dbReference type="HOGENOM" id="CLU_2754651_0_0_3"/>
<protein>
    <submittedName>
        <fullName evidence="1">Uncharacterized protein</fullName>
    </submittedName>
</protein>
<name>A8G5K4_PROM2</name>
<gene>
    <name evidence="1" type="ordered locus">P9215_12701</name>
</gene>